<accession>A0A4Y7I9M9</accession>
<dbReference type="EMBL" id="CM010715">
    <property type="protein sequence ID" value="RZC44422.1"/>
    <property type="molecule type" value="Genomic_DNA"/>
</dbReference>
<proteinExistence type="predicted"/>
<dbReference type="PANTHER" id="PTHR34563:SF6">
    <property type="entry name" value="OS08G0416800 PROTEIN"/>
    <property type="match status" value="1"/>
</dbReference>
<reference evidence="1 2" key="1">
    <citation type="journal article" date="2018" name="Science">
        <title>The opium poppy genome and morphinan production.</title>
        <authorList>
            <person name="Guo L."/>
            <person name="Winzer T."/>
            <person name="Yang X."/>
            <person name="Li Y."/>
            <person name="Ning Z."/>
            <person name="He Z."/>
            <person name="Teodor R."/>
            <person name="Lu Y."/>
            <person name="Bowser T.A."/>
            <person name="Graham I.A."/>
            <person name="Ye K."/>
        </authorList>
    </citation>
    <scope>NUCLEOTIDE SEQUENCE [LARGE SCALE GENOMIC DNA]</scope>
    <source>
        <strain evidence="2">cv. HN1</strain>
        <tissue evidence="1">Leaves</tissue>
    </source>
</reference>
<gene>
    <name evidence="1" type="ORF">C5167_037365</name>
</gene>
<dbReference type="PANTHER" id="PTHR34563">
    <property type="entry name" value="BNACNNG33880D PROTEIN"/>
    <property type="match status" value="1"/>
</dbReference>
<dbReference type="Proteomes" id="UP000316621">
    <property type="component" value="Chromosome 1"/>
</dbReference>
<dbReference type="AlphaFoldDB" id="A0A4Y7I9M9"/>
<name>A0A4Y7I9M9_PAPSO</name>
<evidence type="ECO:0000313" key="1">
    <source>
        <dbReference type="EMBL" id="RZC44422.1"/>
    </source>
</evidence>
<evidence type="ECO:0000313" key="2">
    <source>
        <dbReference type="Proteomes" id="UP000316621"/>
    </source>
</evidence>
<protein>
    <submittedName>
        <fullName evidence="1">Uncharacterized protein</fullName>
    </submittedName>
</protein>
<organism evidence="1 2">
    <name type="scientific">Papaver somniferum</name>
    <name type="common">Opium poppy</name>
    <dbReference type="NCBI Taxonomy" id="3469"/>
    <lineage>
        <taxon>Eukaryota</taxon>
        <taxon>Viridiplantae</taxon>
        <taxon>Streptophyta</taxon>
        <taxon>Embryophyta</taxon>
        <taxon>Tracheophyta</taxon>
        <taxon>Spermatophyta</taxon>
        <taxon>Magnoliopsida</taxon>
        <taxon>Ranunculales</taxon>
        <taxon>Papaveraceae</taxon>
        <taxon>Papaveroideae</taxon>
        <taxon>Papaver</taxon>
    </lineage>
</organism>
<dbReference type="Gramene" id="RZC44422">
    <property type="protein sequence ID" value="RZC44422"/>
    <property type="gene ID" value="C5167_037365"/>
</dbReference>
<sequence length="131" mass="14901">MLLNVKKQLKTDLLYDTSCIQAKFKKPTLSFLRLVINICNMLAITKNPQNKPLVSLNSIVLYFQGRGMVSRLENFVRSIKTKVSGIKKSKKLYIKMDKSASVKVQIRSIRAKKLIENNMKAADSPRKISLS</sequence>
<keyword evidence="2" id="KW-1185">Reference proteome</keyword>